<gene>
    <name evidence="2" type="ORF">B0F90DRAFT_1699585</name>
</gene>
<dbReference type="GO" id="GO:0016787">
    <property type="term" value="F:hydrolase activity"/>
    <property type="evidence" value="ECO:0007669"/>
    <property type="project" value="UniProtKB-KW"/>
</dbReference>
<keyword evidence="1" id="KW-0378">Hydrolase</keyword>
<comment type="function">
    <text evidence="1">Catalyzes the hydrolysis of queuosine 5'-phosphate, releasing the nucleobase queuine (q). Is required for salvage of queuine from exogenous queuosine (Q) that is imported and then converted to queuosine 5'-phosphate intracellularly.</text>
</comment>
<dbReference type="PANTHER" id="PTHR21314">
    <property type="entry name" value="QUEUOSINE 5'-PHOSPHATE N-GLYCOSYLASE_HYDROLASE-RELATED"/>
    <property type="match status" value="1"/>
</dbReference>
<dbReference type="GO" id="GO:0006400">
    <property type="term" value="P:tRNA modification"/>
    <property type="evidence" value="ECO:0007669"/>
    <property type="project" value="TreeGrafter"/>
</dbReference>
<comment type="similarity">
    <text evidence="1">Belongs to the QNG1 protein family.</text>
</comment>
<comment type="caution">
    <text evidence="2">The sequence shown here is derived from an EMBL/GenBank/DDBJ whole genome shotgun (WGS) entry which is preliminary data.</text>
</comment>
<dbReference type="Proteomes" id="UP001203297">
    <property type="component" value="Unassembled WGS sequence"/>
</dbReference>
<organism evidence="2 3">
    <name type="scientific">Multifurca ochricompacta</name>
    <dbReference type="NCBI Taxonomy" id="376703"/>
    <lineage>
        <taxon>Eukaryota</taxon>
        <taxon>Fungi</taxon>
        <taxon>Dikarya</taxon>
        <taxon>Basidiomycota</taxon>
        <taxon>Agaricomycotina</taxon>
        <taxon>Agaricomycetes</taxon>
        <taxon>Russulales</taxon>
        <taxon>Russulaceae</taxon>
        <taxon>Multifurca</taxon>
    </lineage>
</organism>
<evidence type="ECO:0000313" key="3">
    <source>
        <dbReference type="Proteomes" id="UP001203297"/>
    </source>
</evidence>
<dbReference type="InterPro" id="IPR019438">
    <property type="entry name" value="Q_salvage"/>
</dbReference>
<name>A0AAD4M876_9AGAM</name>
<evidence type="ECO:0000313" key="2">
    <source>
        <dbReference type="EMBL" id="KAI0305636.1"/>
    </source>
</evidence>
<dbReference type="PANTHER" id="PTHR21314:SF1">
    <property type="entry name" value="QUEUOSINE SALVAGE PROTEIN"/>
    <property type="match status" value="1"/>
</dbReference>
<comment type="catalytic activity">
    <reaction evidence="1">
        <text>queuosine 5'-phosphate + H2O = queuine + D-ribose 5-phosphate</text>
        <dbReference type="Rhea" id="RHEA:75387"/>
        <dbReference type="ChEBI" id="CHEBI:15377"/>
        <dbReference type="ChEBI" id="CHEBI:17433"/>
        <dbReference type="ChEBI" id="CHEBI:78346"/>
        <dbReference type="ChEBI" id="CHEBI:194371"/>
    </reaction>
    <physiologicalReaction direction="left-to-right" evidence="1">
        <dbReference type="Rhea" id="RHEA:75388"/>
    </physiologicalReaction>
</comment>
<dbReference type="EMBL" id="WTXG01000005">
    <property type="protein sequence ID" value="KAI0305636.1"/>
    <property type="molecule type" value="Genomic_DNA"/>
</dbReference>
<accession>A0AAD4M876</accession>
<keyword evidence="3" id="KW-1185">Reference proteome</keyword>
<dbReference type="EC" id="3.2.2.-" evidence="1"/>
<protein>
    <recommendedName>
        <fullName evidence="1">Queuosine 5'-phosphate N-glycosylase/hydrolase</fullName>
        <ecNumber evidence="1">3.2.2.-</ecNumber>
    </recommendedName>
    <alternativeName>
        <fullName evidence="1">Queuosine-nucleotide N-glycosylase/hydrolase</fullName>
    </alternativeName>
</protein>
<proteinExistence type="inferred from homology"/>
<dbReference type="AlphaFoldDB" id="A0AAD4M876"/>
<evidence type="ECO:0000256" key="1">
    <source>
        <dbReference type="RuleBase" id="RU365002"/>
    </source>
</evidence>
<reference evidence="2" key="1">
    <citation type="journal article" date="2022" name="New Phytol.">
        <title>Evolutionary transition to the ectomycorrhizal habit in the genomes of a hyperdiverse lineage of mushroom-forming fungi.</title>
        <authorList>
            <person name="Looney B."/>
            <person name="Miyauchi S."/>
            <person name="Morin E."/>
            <person name="Drula E."/>
            <person name="Courty P.E."/>
            <person name="Kohler A."/>
            <person name="Kuo A."/>
            <person name="LaButti K."/>
            <person name="Pangilinan J."/>
            <person name="Lipzen A."/>
            <person name="Riley R."/>
            <person name="Andreopoulos W."/>
            <person name="He G."/>
            <person name="Johnson J."/>
            <person name="Nolan M."/>
            <person name="Tritt A."/>
            <person name="Barry K.W."/>
            <person name="Grigoriev I.V."/>
            <person name="Nagy L.G."/>
            <person name="Hibbett D."/>
            <person name="Henrissat B."/>
            <person name="Matheny P.B."/>
            <person name="Labbe J."/>
            <person name="Martin F.M."/>
        </authorList>
    </citation>
    <scope>NUCLEOTIDE SEQUENCE</scope>
    <source>
        <strain evidence="2">BPL690</strain>
    </source>
</reference>
<sequence>MSFRIPPLPPSGRFVQYVRESSRALAQAETITISDTNIERLLLSSAFTDTYHRISATSHGLALPLNFPSPLSELNLLSILALLNIASGYRVHLHRETGRGAWDSIRAFVYGLYLSSAADDEGDFLGARGMQTLSEVKIAELLGVSLYIERQHEGIQGLTVGQVGGPGWELVQLLRTLLNETGKILVNGGYPNLGSFVAEALKEGERAAREKCDPTIAADIVLERLVRAIPGFQDMSMVNNQRVYFNHMGGFFVHAHVPSSQRSTVSRRRSS</sequence>